<dbReference type="PANTHER" id="PTHR43270">
    <property type="entry name" value="BETA-ALA-HIS DIPEPTIDASE"/>
    <property type="match status" value="1"/>
</dbReference>
<dbReference type="Gene3D" id="3.30.70.360">
    <property type="match status" value="1"/>
</dbReference>
<dbReference type="InterPro" id="IPR051458">
    <property type="entry name" value="Cyt/Met_Dipeptidase"/>
</dbReference>
<dbReference type="AlphaFoldDB" id="A0A0R2IAN1"/>
<feature type="domain" description="Peptidase M20 dimerisation" evidence="4">
    <location>
        <begin position="191"/>
        <end position="343"/>
    </location>
</feature>
<dbReference type="GO" id="GO:0008233">
    <property type="term" value="F:peptidase activity"/>
    <property type="evidence" value="ECO:0007669"/>
    <property type="project" value="UniProtKB-KW"/>
</dbReference>
<accession>A0A0R2IAN1</accession>
<protein>
    <submittedName>
        <fullName evidence="5">Beta-Ala-His dipeptidase</fullName>
    </submittedName>
</protein>
<organism evidence="5 6">
    <name type="scientific">Limosilactobacillus secaliphilus</name>
    <dbReference type="NCBI Taxonomy" id="396268"/>
    <lineage>
        <taxon>Bacteria</taxon>
        <taxon>Bacillati</taxon>
        <taxon>Bacillota</taxon>
        <taxon>Bacilli</taxon>
        <taxon>Lactobacillales</taxon>
        <taxon>Lactobacillaceae</taxon>
        <taxon>Limosilactobacillus</taxon>
    </lineage>
</organism>
<keyword evidence="3" id="KW-0378">Hydrolase</keyword>
<dbReference type="GO" id="GO:0046872">
    <property type="term" value="F:metal ion binding"/>
    <property type="evidence" value="ECO:0007669"/>
    <property type="project" value="UniProtKB-KW"/>
</dbReference>
<dbReference type="SUPFAM" id="SSF53187">
    <property type="entry name" value="Zn-dependent exopeptidases"/>
    <property type="match status" value="1"/>
</dbReference>
<dbReference type="Pfam" id="PF07687">
    <property type="entry name" value="M20_dimer"/>
    <property type="match status" value="1"/>
</dbReference>
<comment type="caution">
    <text evidence="5">The sequence shown here is derived from an EMBL/GenBank/DDBJ whole genome shotgun (WGS) entry which is preliminary data.</text>
</comment>
<dbReference type="InterPro" id="IPR011650">
    <property type="entry name" value="Peptidase_M20_dimer"/>
</dbReference>
<keyword evidence="2" id="KW-0479">Metal-binding</keyword>
<evidence type="ECO:0000313" key="6">
    <source>
        <dbReference type="Proteomes" id="UP000050934"/>
    </source>
</evidence>
<evidence type="ECO:0000256" key="1">
    <source>
        <dbReference type="ARBA" id="ARBA00022670"/>
    </source>
</evidence>
<dbReference type="STRING" id="396268.IV45_GL000012"/>
<evidence type="ECO:0000256" key="3">
    <source>
        <dbReference type="ARBA" id="ARBA00022801"/>
    </source>
</evidence>
<dbReference type="PANTHER" id="PTHR43270:SF8">
    <property type="entry name" value="DI- AND TRIPEPTIDASE DUG2-RELATED"/>
    <property type="match status" value="1"/>
</dbReference>
<dbReference type="GO" id="GO:0005829">
    <property type="term" value="C:cytosol"/>
    <property type="evidence" value="ECO:0007669"/>
    <property type="project" value="TreeGrafter"/>
</dbReference>
<gene>
    <name evidence="5" type="ORF">IV45_GL000012</name>
</gene>
<sequence>MTVNAYIQQNQHRFTKYFAELISKRSLSETGEGIDETVDYLTDLLKTLLHAEVQVVETEGNPVILATLSPGKAQTYLFYGHYDVQSVGNLHDWRTDPFSLTEEDGRFYGRGCGDNKGQLLAQILGIYTYLQLHGDLPFTLRLFIEGEEEIGSPHLQPTVASLNKQLLADVDDVFVMDGSFSQSGKHVLRLGNRGVLAFRLSTQVADHDLHSGNFGNVSRNAALELLNALNKLVDPSTYHVKVPGFYDKVQGPSQAEEQWLSELPMPTDVPSPLFKDKHDYYRRLMFMPTLTINGLTSGYQGDYIKTIIPHQACAVVDCRLVAGQTCQEVKGLIKKALADELASGRVQLHFLAGLDPTKMDPHLPLIRRVQAAIKKGTGDCLIEPVMPGSVPNYIWVDELHVPVFTIPLANYDQHNHAPNENLQVQAFWDGISLIANLCFELGKENTERG</sequence>
<name>A0A0R2IAN1_9LACO</name>
<dbReference type="GO" id="GO:0006508">
    <property type="term" value="P:proteolysis"/>
    <property type="evidence" value="ECO:0007669"/>
    <property type="project" value="UniProtKB-KW"/>
</dbReference>
<keyword evidence="6" id="KW-1185">Reference proteome</keyword>
<proteinExistence type="predicted"/>
<dbReference type="GO" id="GO:0009014">
    <property type="term" value="F:succinyl-diaminopimelate desuccinylase activity"/>
    <property type="evidence" value="ECO:0007669"/>
    <property type="project" value="TreeGrafter"/>
</dbReference>
<dbReference type="RefSeq" id="WP_057740197.1">
    <property type="nucleotide sequence ID" value="NZ_JQBW01000006.1"/>
</dbReference>
<dbReference type="PATRIC" id="fig|396268.3.peg.13"/>
<dbReference type="InterPro" id="IPR002933">
    <property type="entry name" value="Peptidase_M20"/>
</dbReference>
<dbReference type="Gene3D" id="3.40.630.10">
    <property type="entry name" value="Zn peptidases"/>
    <property type="match status" value="1"/>
</dbReference>
<keyword evidence="1" id="KW-0645">Protease</keyword>
<dbReference type="EMBL" id="JQBW01000006">
    <property type="protein sequence ID" value="KRN58980.1"/>
    <property type="molecule type" value="Genomic_DNA"/>
</dbReference>
<dbReference type="GO" id="GO:0009089">
    <property type="term" value="P:lysine biosynthetic process via diaminopimelate"/>
    <property type="evidence" value="ECO:0007669"/>
    <property type="project" value="TreeGrafter"/>
</dbReference>
<evidence type="ECO:0000313" key="5">
    <source>
        <dbReference type="EMBL" id="KRN58980.1"/>
    </source>
</evidence>
<dbReference type="Pfam" id="PF01546">
    <property type="entry name" value="Peptidase_M20"/>
    <property type="match status" value="1"/>
</dbReference>
<reference evidence="5 6" key="1">
    <citation type="journal article" date="2015" name="Genome Announc.">
        <title>Expanding the biotechnology potential of lactobacilli through comparative genomics of 213 strains and associated genera.</title>
        <authorList>
            <person name="Sun Z."/>
            <person name="Harris H.M."/>
            <person name="McCann A."/>
            <person name="Guo C."/>
            <person name="Argimon S."/>
            <person name="Zhang W."/>
            <person name="Yang X."/>
            <person name="Jeffery I.B."/>
            <person name="Cooney J.C."/>
            <person name="Kagawa T.F."/>
            <person name="Liu W."/>
            <person name="Song Y."/>
            <person name="Salvetti E."/>
            <person name="Wrobel A."/>
            <person name="Rasinkangas P."/>
            <person name="Parkhill J."/>
            <person name="Rea M.C."/>
            <person name="O'Sullivan O."/>
            <person name="Ritari J."/>
            <person name="Douillard F.P."/>
            <person name="Paul Ross R."/>
            <person name="Yang R."/>
            <person name="Briner A.E."/>
            <person name="Felis G.E."/>
            <person name="de Vos W.M."/>
            <person name="Barrangou R."/>
            <person name="Klaenhammer T.R."/>
            <person name="Caufield P.W."/>
            <person name="Cui Y."/>
            <person name="Zhang H."/>
            <person name="O'Toole P.W."/>
        </authorList>
    </citation>
    <scope>NUCLEOTIDE SEQUENCE [LARGE SCALE GENOMIC DNA]</scope>
    <source>
        <strain evidence="5 6">DSM 17896</strain>
    </source>
</reference>
<dbReference type="Proteomes" id="UP000050934">
    <property type="component" value="Unassembled WGS sequence"/>
</dbReference>
<evidence type="ECO:0000259" key="4">
    <source>
        <dbReference type="Pfam" id="PF07687"/>
    </source>
</evidence>
<evidence type="ECO:0000256" key="2">
    <source>
        <dbReference type="ARBA" id="ARBA00022723"/>
    </source>
</evidence>